<organism evidence="1 2">
    <name type="scientific">Melia azedarach</name>
    <name type="common">Chinaberry tree</name>
    <dbReference type="NCBI Taxonomy" id="155640"/>
    <lineage>
        <taxon>Eukaryota</taxon>
        <taxon>Viridiplantae</taxon>
        <taxon>Streptophyta</taxon>
        <taxon>Embryophyta</taxon>
        <taxon>Tracheophyta</taxon>
        <taxon>Spermatophyta</taxon>
        <taxon>Magnoliopsida</taxon>
        <taxon>eudicotyledons</taxon>
        <taxon>Gunneridae</taxon>
        <taxon>Pentapetalae</taxon>
        <taxon>rosids</taxon>
        <taxon>malvids</taxon>
        <taxon>Sapindales</taxon>
        <taxon>Meliaceae</taxon>
        <taxon>Melia</taxon>
    </lineage>
</organism>
<proteinExistence type="predicted"/>
<evidence type="ECO:0000313" key="1">
    <source>
        <dbReference type="EMBL" id="KAJ4721750.1"/>
    </source>
</evidence>
<dbReference type="Proteomes" id="UP001164539">
    <property type="component" value="Chromosome 4"/>
</dbReference>
<accession>A0ACC1YD55</accession>
<reference evidence="1 2" key="1">
    <citation type="journal article" date="2023" name="Science">
        <title>Complex scaffold remodeling in plant triterpene biosynthesis.</title>
        <authorList>
            <person name="De La Pena R."/>
            <person name="Hodgson H."/>
            <person name="Liu J.C."/>
            <person name="Stephenson M.J."/>
            <person name="Martin A.C."/>
            <person name="Owen C."/>
            <person name="Harkess A."/>
            <person name="Leebens-Mack J."/>
            <person name="Jimenez L.E."/>
            <person name="Osbourn A."/>
            <person name="Sattely E.S."/>
        </authorList>
    </citation>
    <scope>NUCLEOTIDE SEQUENCE [LARGE SCALE GENOMIC DNA]</scope>
    <source>
        <strain evidence="2">cv. JPN11</strain>
        <tissue evidence="1">Leaf</tissue>
    </source>
</reference>
<gene>
    <name evidence="1" type="ORF">OWV82_009404</name>
</gene>
<sequence>MLDDCNFLESVRFESFDMDRTLSLVPPDGEFPVMNFCMTQELKPPFLINTFIEEAGHLKIVGGSEHTLHAKLSFAQESHGNITKEAGPST</sequence>
<name>A0ACC1YD55_MELAZ</name>
<dbReference type="EMBL" id="CM051397">
    <property type="protein sequence ID" value="KAJ4721750.1"/>
    <property type="molecule type" value="Genomic_DNA"/>
</dbReference>
<protein>
    <submittedName>
        <fullName evidence="1">AP-4 complex subunit mu</fullName>
    </submittedName>
</protein>
<evidence type="ECO:0000313" key="2">
    <source>
        <dbReference type="Proteomes" id="UP001164539"/>
    </source>
</evidence>
<keyword evidence="2" id="KW-1185">Reference proteome</keyword>
<comment type="caution">
    <text evidence="1">The sequence shown here is derived from an EMBL/GenBank/DDBJ whole genome shotgun (WGS) entry which is preliminary data.</text>
</comment>